<feature type="domain" description="D-alanyl-D-alanine carboxypeptidase-like core" evidence="1">
    <location>
        <begin position="282"/>
        <end position="409"/>
    </location>
</feature>
<dbReference type="PANTHER" id="PTHR34385">
    <property type="entry name" value="D-ALANYL-D-ALANINE CARBOXYPEPTIDASE"/>
    <property type="match status" value="1"/>
</dbReference>
<dbReference type="Pfam" id="PF02557">
    <property type="entry name" value="VanY"/>
    <property type="match status" value="1"/>
</dbReference>
<gene>
    <name evidence="2" type="ORF">J2X12_000111</name>
</gene>
<name>A0AAW8N615_PSEOX</name>
<dbReference type="InterPro" id="IPR003709">
    <property type="entry name" value="VanY-like_core_dom"/>
</dbReference>
<evidence type="ECO:0000313" key="3">
    <source>
        <dbReference type="Proteomes" id="UP001262032"/>
    </source>
</evidence>
<evidence type="ECO:0000313" key="2">
    <source>
        <dbReference type="EMBL" id="MDR7162110.1"/>
    </source>
</evidence>
<evidence type="ECO:0000259" key="1">
    <source>
        <dbReference type="Pfam" id="PF02557"/>
    </source>
</evidence>
<dbReference type="AlphaFoldDB" id="A0AAW8N615"/>
<dbReference type="GO" id="GO:0006508">
    <property type="term" value="P:proteolysis"/>
    <property type="evidence" value="ECO:0007669"/>
    <property type="project" value="InterPro"/>
</dbReference>
<dbReference type="Proteomes" id="UP001262032">
    <property type="component" value="Unassembled WGS sequence"/>
</dbReference>
<dbReference type="Gene3D" id="3.30.1380.10">
    <property type="match status" value="1"/>
</dbReference>
<dbReference type="EC" id="3.4.16.4" evidence="2"/>
<keyword evidence="2" id="KW-0121">Carboxypeptidase</keyword>
<dbReference type="InterPro" id="IPR009045">
    <property type="entry name" value="Zn_M74/Hedgehog-like"/>
</dbReference>
<organism evidence="2 3">
    <name type="scientific">Pseudarthrobacter oxydans</name>
    <name type="common">Arthrobacter oxydans</name>
    <dbReference type="NCBI Taxonomy" id="1671"/>
    <lineage>
        <taxon>Bacteria</taxon>
        <taxon>Bacillati</taxon>
        <taxon>Actinomycetota</taxon>
        <taxon>Actinomycetes</taxon>
        <taxon>Micrococcales</taxon>
        <taxon>Micrococcaceae</taxon>
        <taxon>Pseudarthrobacter</taxon>
    </lineage>
</organism>
<dbReference type="GO" id="GO:0009002">
    <property type="term" value="F:serine-type D-Ala-D-Ala carboxypeptidase activity"/>
    <property type="evidence" value="ECO:0007669"/>
    <property type="project" value="UniProtKB-EC"/>
</dbReference>
<protein>
    <submittedName>
        <fullName evidence="2">D-alanyl-D-alanine carboxypeptidase</fullName>
        <ecNumber evidence="2">3.4.16.4</ecNumber>
    </submittedName>
</protein>
<comment type="caution">
    <text evidence="2">The sequence shown here is derived from an EMBL/GenBank/DDBJ whole genome shotgun (WGS) entry which is preliminary data.</text>
</comment>
<dbReference type="EMBL" id="JAVDWN010000001">
    <property type="protein sequence ID" value="MDR7162110.1"/>
    <property type="molecule type" value="Genomic_DNA"/>
</dbReference>
<keyword evidence="2" id="KW-0645">Protease</keyword>
<dbReference type="PANTHER" id="PTHR34385:SF1">
    <property type="entry name" value="PEPTIDOGLYCAN L-ALANYL-D-GLUTAMATE ENDOPEPTIDASE CWLK"/>
    <property type="match status" value="1"/>
</dbReference>
<sequence length="435" mass="46453">MKMKYIRVPALSTVLTILFLLAGLLVSPGWAATPIQDKYQALGGPAGNLGAAIGGEKCGLAGGGCYQDYQRGQIHWTPVTGARATWGAVGTLWQQQGWEQGRLGYPVTDEVCGLVRSGCYQSFQGGQIHWSPASGAQQTLWGAIRNRWARGSFESGPLGYPAAAEQCGLRAGGCYQSFQGGQVHWAPGIGAYATGGSIDYVWGSLGWENGRLGYPLTEEICAGDAGCTQNFQGGTLAWQPSTGITVTYYQPGEYQRVINKRNALSPIDYAPSDMVNVGGSPLRYQAAAGFWQFADAASASGVPVTVVSGFRSYATQASLYNSYVAMYGQELADTISARPGFSEHQSGLAVDIGNPGGACGLQDCFAQTAAGRFAASRAHEFGFIVRYPAGMSYWTGYAYEPWHLRYVGKDVAVDMHRRGVATLEQYYGYPPAPGY</sequence>
<keyword evidence="2" id="KW-0378">Hydrolase</keyword>
<dbReference type="Pfam" id="PF08310">
    <property type="entry name" value="LGFP"/>
    <property type="match status" value="4"/>
</dbReference>
<reference evidence="2" key="1">
    <citation type="submission" date="2023-07" db="EMBL/GenBank/DDBJ databases">
        <title>Sorghum-associated microbial communities from plants grown in Nebraska, USA.</title>
        <authorList>
            <person name="Schachtman D."/>
        </authorList>
    </citation>
    <scope>NUCLEOTIDE SEQUENCE</scope>
    <source>
        <strain evidence="2">BE261</strain>
    </source>
</reference>
<dbReference type="CDD" id="cd14852">
    <property type="entry name" value="LD-carboxypeptidase"/>
    <property type="match status" value="1"/>
</dbReference>
<dbReference type="InterPro" id="IPR058193">
    <property type="entry name" value="VanY/YodJ_core_dom"/>
</dbReference>
<proteinExistence type="predicted"/>
<accession>A0AAW8N615</accession>
<dbReference type="InterPro" id="IPR013207">
    <property type="entry name" value="LGFP"/>
</dbReference>
<dbReference type="SUPFAM" id="SSF55166">
    <property type="entry name" value="Hedgehog/DD-peptidase"/>
    <property type="match status" value="1"/>
</dbReference>
<dbReference type="InterPro" id="IPR052179">
    <property type="entry name" value="DD-CPase-like"/>
</dbReference>